<keyword evidence="2" id="KW-1185">Reference proteome</keyword>
<name>A0A9D4CDG8_DREPO</name>
<sequence>MPSSDDSFTESLTDVPDLSLDDGVETLIKARDSSTKDTNENEAQKMFLGIFDVHIENLIPPSPKRASRLLDLEHVKFLMDSFQSGVFQQLTILVGMVPDDCDPSILKMKGAGQVETLGGNHTREALQGLLRRGLATITTVKMNIYSALSTCTALTVGWQHNVCLQEKQKPLSFIDKVRLMRQVRPSMHMSPTDMKAWKEALSSIFHVKDIRRFQNSYGLHMKMAQLEQRVWAIVEEVSGGAVKISEKFFRPLLKIQSTEDIESCLNILRSKGLAEYNNKIKEFFGSRPLTKKRKQTDLEDDANEKCSNTSEGLLEKYSKVVDELQMMKDKCSKLKTENSELRRQLTEHCSKSKENSSKDKEIEAFWRFEDGREEWLPAKLIRKYANGECSVQYSDGVSRVRSSWVREVGQM</sequence>
<dbReference type="OrthoDB" id="6159933at2759"/>
<dbReference type="EMBL" id="JAIWYP010000013">
    <property type="protein sequence ID" value="KAH3722156.1"/>
    <property type="molecule type" value="Genomic_DNA"/>
</dbReference>
<evidence type="ECO:0000313" key="2">
    <source>
        <dbReference type="Proteomes" id="UP000828390"/>
    </source>
</evidence>
<dbReference type="Proteomes" id="UP000828390">
    <property type="component" value="Unassembled WGS sequence"/>
</dbReference>
<comment type="caution">
    <text evidence="1">The sequence shown here is derived from an EMBL/GenBank/DDBJ whole genome shotgun (WGS) entry which is preliminary data.</text>
</comment>
<evidence type="ECO:0000313" key="1">
    <source>
        <dbReference type="EMBL" id="KAH3722156.1"/>
    </source>
</evidence>
<gene>
    <name evidence="1" type="ORF">DPMN_065109</name>
</gene>
<dbReference type="AlphaFoldDB" id="A0A9D4CDG8"/>
<accession>A0A9D4CDG8</accession>
<reference evidence="1" key="2">
    <citation type="submission" date="2020-11" db="EMBL/GenBank/DDBJ databases">
        <authorList>
            <person name="McCartney M.A."/>
            <person name="Auch B."/>
            <person name="Kono T."/>
            <person name="Mallez S."/>
            <person name="Becker A."/>
            <person name="Gohl D.M."/>
            <person name="Silverstein K.A.T."/>
            <person name="Koren S."/>
            <person name="Bechman K.B."/>
            <person name="Herman A."/>
            <person name="Abrahante J.E."/>
            <person name="Garbe J."/>
        </authorList>
    </citation>
    <scope>NUCLEOTIDE SEQUENCE</scope>
    <source>
        <strain evidence="1">Duluth1</strain>
        <tissue evidence="1">Whole animal</tissue>
    </source>
</reference>
<reference evidence="1" key="1">
    <citation type="journal article" date="2019" name="bioRxiv">
        <title>The Genome of the Zebra Mussel, Dreissena polymorpha: A Resource for Invasive Species Research.</title>
        <authorList>
            <person name="McCartney M.A."/>
            <person name="Auch B."/>
            <person name="Kono T."/>
            <person name="Mallez S."/>
            <person name="Zhang Y."/>
            <person name="Obille A."/>
            <person name="Becker A."/>
            <person name="Abrahante J.E."/>
            <person name="Garbe J."/>
            <person name="Badalamenti J.P."/>
            <person name="Herman A."/>
            <person name="Mangelson H."/>
            <person name="Liachko I."/>
            <person name="Sullivan S."/>
            <person name="Sone E.D."/>
            <person name="Koren S."/>
            <person name="Silverstein K.A.T."/>
            <person name="Beckman K.B."/>
            <person name="Gohl D.M."/>
        </authorList>
    </citation>
    <scope>NUCLEOTIDE SEQUENCE</scope>
    <source>
        <strain evidence="1">Duluth1</strain>
        <tissue evidence="1">Whole animal</tissue>
    </source>
</reference>
<proteinExistence type="predicted"/>
<organism evidence="1 2">
    <name type="scientific">Dreissena polymorpha</name>
    <name type="common">Zebra mussel</name>
    <name type="synonym">Mytilus polymorpha</name>
    <dbReference type="NCBI Taxonomy" id="45954"/>
    <lineage>
        <taxon>Eukaryota</taxon>
        <taxon>Metazoa</taxon>
        <taxon>Spiralia</taxon>
        <taxon>Lophotrochozoa</taxon>
        <taxon>Mollusca</taxon>
        <taxon>Bivalvia</taxon>
        <taxon>Autobranchia</taxon>
        <taxon>Heteroconchia</taxon>
        <taxon>Euheterodonta</taxon>
        <taxon>Imparidentia</taxon>
        <taxon>Neoheterodontei</taxon>
        <taxon>Myida</taxon>
        <taxon>Dreissenoidea</taxon>
        <taxon>Dreissenidae</taxon>
        <taxon>Dreissena</taxon>
    </lineage>
</organism>
<protein>
    <submittedName>
        <fullName evidence="1">Uncharacterized protein</fullName>
    </submittedName>
</protein>